<proteinExistence type="predicted"/>
<reference evidence="2" key="3">
    <citation type="submission" date="2025-08" db="UniProtKB">
        <authorList>
            <consortium name="RefSeq"/>
        </authorList>
    </citation>
    <scope>IDENTIFICATION</scope>
    <source>
        <strain evidence="2">CBS 342.82</strain>
    </source>
</reference>
<organism evidence="2">
    <name type="scientific">Dissoconium aciculare CBS 342.82</name>
    <dbReference type="NCBI Taxonomy" id="1314786"/>
    <lineage>
        <taxon>Eukaryota</taxon>
        <taxon>Fungi</taxon>
        <taxon>Dikarya</taxon>
        <taxon>Ascomycota</taxon>
        <taxon>Pezizomycotina</taxon>
        <taxon>Dothideomycetes</taxon>
        <taxon>Dothideomycetidae</taxon>
        <taxon>Mycosphaerellales</taxon>
        <taxon>Dissoconiaceae</taxon>
        <taxon>Dissoconium</taxon>
    </lineage>
</organism>
<gene>
    <name evidence="2" type="ORF">K489DRAFT_372552</name>
</gene>
<reference evidence="2" key="1">
    <citation type="submission" date="2020-01" db="EMBL/GenBank/DDBJ databases">
        <authorList>
            <consortium name="DOE Joint Genome Institute"/>
            <person name="Haridas S."/>
            <person name="Albert R."/>
            <person name="Binder M."/>
            <person name="Bloem J."/>
            <person name="Labutti K."/>
            <person name="Salamov A."/>
            <person name="Andreopoulos B."/>
            <person name="Baker S.E."/>
            <person name="Barry K."/>
            <person name="Bills G."/>
            <person name="Bluhm B.H."/>
            <person name="Cannon C."/>
            <person name="Castanera R."/>
            <person name="Culley D.E."/>
            <person name="Daum C."/>
            <person name="Ezra D."/>
            <person name="Gonzalez J.B."/>
            <person name="Henrissat B."/>
            <person name="Kuo A."/>
            <person name="Liang C."/>
            <person name="Lipzen A."/>
            <person name="Lutzoni F."/>
            <person name="Magnuson J."/>
            <person name="Mondo S."/>
            <person name="Nolan M."/>
            <person name="Ohm R."/>
            <person name="Pangilinan J."/>
            <person name="Park H.-J."/>
            <person name="Ramirez L."/>
            <person name="Alfaro M."/>
            <person name="Sun H."/>
            <person name="Tritt A."/>
            <person name="Yoshinaga Y."/>
            <person name="Zwiers L.-H."/>
            <person name="Turgeon B.G."/>
            <person name="Goodwin S.B."/>
            <person name="Spatafora J.W."/>
            <person name="Crous P.W."/>
            <person name="Grigoriev I.V."/>
        </authorList>
    </citation>
    <scope>NUCLEOTIDE SEQUENCE</scope>
    <source>
        <strain evidence="2">CBS 342.82</strain>
    </source>
</reference>
<dbReference type="AlphaFoldDB" id="A0A6J3LYI5"/>
<reference evidence="2" key="2">
    <citation type="submission" date="2020-04" db="EMBL/GenBank/DDBJ databases">
        <authorList>
            <consortium name="NCBI Genome Project"/>
        </authorList>
    </citation>
    <scope>NUCLEOTIDE SEQUENCE</scope>
    <source>
        <strain evidence="2">CBS 342.82</strain>
    </source>
</reference>
<dbReference type="GeneID" id="54361145"/>
<evidence type="ECO:0000313" key="1">
    <source>
        <dbReference type="Proteomes" id="UP000504637"/>
    </source>
</evidence>
<keyword evidence="1" id="KW-1185">Reference proteome</keyword>
<sequence>MSWLSTNVCPTKGSCDTLGMIADDEDGPSRKKQKSDDDNAAYASLFASSAIVYQYPTTAKTSASNSFAVDDTSISSNRCTSQARIEPLLDKFSKQPPGIDLVQALTPVIPSPGSPPSFHLSRHPLEKNAFPSIPSPSLSQRTPRFAVQDAFDVEEESPISHEALTGILAGDARSGLVGHLIPISSLDRHLWYSHGQEQAIVNFEPIVHRNGEIRLRQWEEQKNRVHPVGGKKVFNPRLAAAFDRHGLHQLLEFVGKYTTCAAKILIGGGPIKFQRLQQMPAVTDEQTKCRVVYIDFVHNPTVAVPHSPIPRNGLYVGVSTAGGYWWAPLSTYDKASYYSRTGHVWGEAKSIFHL</sequence>
<name>A0A6J3LYI5_9PEZI</name>
<dbReference type="Proteomes" id="UP000504637">
    <property type="component" value="Unplaced"/>
</dbReference>
<dbReference type="RefSeq" id="XP_033457857.1">
    <property type="nucleotide sequence ID" value="XM_033603345.1"/>
</dbReference>
<protein>
    <submittedName>
        <fullName evidence="2">Uncharacterized protein</fullName>
    </submittedName>
</protein>
<accession>A0A6J3LYI5</accession>
<evidence type="ECO:0000313" key="2">
    <source>
        <dbReference type="RefSeq" id="XP_033457857.1"/>
    </source>
</evidence>